<evidence type="ECO:0000313" key="2">
    <source>
        <dbReference type="Proteomes" id="UP000287651"/>
    </source>
</evidence>
<dbReference type="AlphaFoldDB" id="A0A427AMY5"/>
<dbReference type="Proteomes" id="UP000287651">
    <property type="component" value="Unassembled WGS sequence"/>
</dbReference>
<sequence>MTFGVYGEMLHGCRHLPTGESLTVDVSDLADSYFFAVPPGERTQCCPEDERRSLLLSSREGGRGVGCNASTRDVGRLDLCNAAADSDCKAQSLLLREIIK</sequence>
<name>A0A427AMY5_ENSVE</name>
<proteinExistence type="predicted"/>
<reference evidence="1 2" key="1">
    <citation type="journal article" date="2014" name="Agronomy (Basel)">
        <title>A Draft Genome Sequence for Ensete ventricosum, the Drought-Tolerant Tree Against Hunger.</title>
        <authorList>
            <person name="Harrison J."/>
            <person name="Moore K.A."/>
            <person name="Paszkiewicz K."/>
            <person name="Jones T."/>
            <person name="Grant M."/>
            <person name="Ambacheew D."/>
            <person name="Muzemil S."/>
            <person name="Studholme D.J."/>
        </authorList>
    </citation>
    <scope>NUCLEOTIDE SEQUENCE [LARGE SCALE GENOMIC DNA]</scope>
</reference>
<protein>
    <submittedName>
        <fullName evidence="1">Uncharacterized protein</fullName>
    </submittedName>
</protein>
<evidence type="ECO:0000313" key="1">
    <source>
        <dbReference type="EMBL" id="RRT77582.1"/>
    </source>
</evidence>
<gene>
    <name evidence="1" type="ORF">B296_00008113</name>
</gene>
<accession>A0A427AMY5</accession>
<dbReference type="EMBL" id="AMZH03001897">
    <property type="protein sequence ID" value="RRT77582.1"/>
    <property type="molecule type" value="Genomic_DNA"/>
</dbReference>
<organism evidence="1 2">
    <name type="scientific">Ensete ventricosum</name>
    <name type="common">Abyssinian banana</name>
    <name type="synonym">Musa ensete</name>
    <dbReference type="NCBI Taxonomy" id="4639"/>
    <lineage>
        <taxon>Eukaryota</taxon>
        <taxon>Viridiplantae</taxon>
        <taxon>Streptophyta</taxon>
        <taxon>Embryophyta</taxon>
        <taxon>Tracheophyta</taxon>
        <taxon>Spermatophyta</taxon>
        <taxon>Magnoliopsida</taxon>
        <taxon>Liliopsida</taxon>
        <taxon>Zingiberales</taxon>
        <taxon>Musaceae</taxon>
        <taxon>Ensete</taxon>
    </lineage>
</organism>
<comment type="caution">
    <text evidence="1">The sequence shown here is derived from an EMBL/GenBank/DDBJ whole genome shotgun (WGS) entry which is preliminary data.</text>
</comment>